<name>E0W598_PHYSO</name>
<feature type="chain" id="PRO_5007652842" evidence="1">
    <location>
        <begin position="25"/>
        <end position="382"/>
    </location>
</feature>
<evidence type="ECO:0000313" key="2">
    <source>
        <dbReference type="EMBL" id="AEK81016.1"/>
    </source>
</evidence>
<accession>E0W598</accession>
<feature type="signal peptide" evidence="1">
    <location>
        <begin position="1"/>
        <end position="24"/>
    </location>
</feature>
<protein>
    <submittedName>
        <fullName evidence="2">Avh244</fullName>
    </submittedName>
</protein>
<gene>
    <name evidence="2" type="primary">Avh</name>
</gene>
<reference evidence="2" key="1">
    <citation type="journal article" date="2011" name="Plant Cell">
        <title>Transcriptional programming and functional interactions within the Phytophthora sojae RXLR effector repertoire.</title>
        <authorList>
            <person name="Wang Q."/>
            <person name="Han C."/>
            <person name="Ferreira A.O."/>
            <person name="Yu X."/>
            <person name="Ye W."/>
            <person name="Tripathy S."/>
            <person name="Kale S.D."/>
            <person name="Gu B."/>
            <person name="Sheng Y."/>
            <person name="Sui Y."/>
            <person name="Wang X."/>
            <person name="Zhang Z."/>
            <person name="Cheng B."/>
            <person name="Dong S."/>
            <person name="Shan W."/>
            <person name="Zheng X."/>
            <person name="Dou D."/>
            <person name="Tyler B.M."/>
            <person name="Wang Y."/>
        </authorList>
    </citation>
    <scope>NUCLEOTIDE SEQUENCE</scope>
    <source>
        <strain evidence="2">P7064</strain>
        <strain evidence="3">P7074</strain>
        <strain evidence="4">P7076</strain>
    </source>
</reference>
<dbReference type="EMBL" id="JN254205">
    <property type="protein sequence ID" value="AEK81018.1"/>
    <property type="molecule type" value="Genomic_DNA"/>
</dbReference>
<sequence length="382" mass="43142">MRGPFVALLVLSIAFIATTGVVASARNRAPGKLLTARLLRSLKDAEVYGVQEERTGLSAVAEKTSASLKKLKNKVLALGKKTKQTKKLENIKMLEKNKRLATIKKLENYKNLENAKKLEIAKTLENNKMLENTDDFLRWVKDLGVKNGIAPDRLALNAVETLIRERKISVEKLTDMSIRLHSVPDEKAFAESMQAWLSGRFSSSHAPLIKAWAESRVKPEKIYKLLGVDTIESTHGPLRQWLAYIQKLDDSAYYRQALSLLKEKEPSDLKLATVFQSLKRPELEPVAKNLQTELFDRMMARNVKPSDLNKLHNGHTILENEAIRLSLAKTMKYFKEAPYYHSLKTYTLQYAEAKGADLKKVKALFESNKPQDALKEAVAKVA</sequence>
<evidence type="ECO:0000256" key="1">
    <source>
        <dbReference type="SAM" id="SignalP"/>
    </source>
</evidence>
<dbReference type="RefSeq" id="XP_009523870.1">
    <property type="nucleotide sequence ID" value="XM_009525575.1"/>
</dbReference>
<dbReference type="HOGENOM" id="CLU_724578_0_0_1"/>
<evidence type="ECO:0000313" key="3">
    <source>
        <dbReference type="EMBL" id="AEK81017.1"/>
    </source>
</evidence>
<dbReference type="KEGG" id="psoj:PHYSODRAFT_285566"/>
<dbReference type="SMR" id="E0W598"/>
<keyword evidence="1" id="KW-0732">Signal</keyword>
<evidence type="ECO:0000313" key="4">
    <source>
        <dbReference type="EMBL" id="AEK81018.1"/>
    </source>
</evidence>
<proteinExistence type="predicted"/>
<dbReference type="EMBL" id="JN254203">
    <property type="protein sequence ID" value="AEK81016.1"/>
    <property type="molecule type" value="Genomic_DNA"/>
</dbReference>
<organism evidence="2">
    <name type="scientific">Phytophthora sojae</name>
    <name type="common">Soybean stem and root rot agent</name>
    <name type="synonym">Phytophthora megasperma f. sp. glycines</name>
    <dbReference type="NCBI Taxonomy" id="67593"/>
    <lineage>
        <taxon>Eukaryota</taxon>
        <taxon>Sar</taxon>
        <taxon>Stramenopiles</taxon>
        <taxon>Oomycota</taxon>
        <taxon>Peronosporomycetes</taxon>
        <taxon>Peronosporales</taxon>
        <taxon>Peronosporaceae</taxon>
        <taxon>Phytophthora</taxon>
    </lineage>
</organism>
<dbReference type="EMBL" id="JN254204">
    <property type="protein sequence ID" value="AEK81017.1"/>
    <property type="molecule type" value="Genomic_DNA"/>
</dbReference>
<dbReference type="VEuPathDB" id="FungiDB:PHYSODRAFT_285566"/>
<dbReference type="AlphaFoldDB" id="E0W598"/>